<keyword evidence="1" id="KW-0732">Signal</keyword>
<dbReference type="PIRSF" id="PIRSF004649">
    <property type="entry name" value="MlaC"/>
    <property type="match status" value="1"/>
</dbReference>
<dbReference type="PANTHER" id="PTHR36573:SF1">
    <property type="entry name" value="INTERMEMBRANE PHOSPHOLIPID TRANSPORT SYSTEM BINDING PROTEIN MLAC"/>
    <property type="match status" value="1"/>
</dbReference>
<sequence>MKKLILSVALSAAAMTVAPTMALAAAPATASAKLGAPSQLVLSNTTRVLTTLEKRRAEFKKNRAALNSFVYSEFNQMFDRDYAGRLVLGVNGRGASDADVRAFSDALADSLMQRYGSSLLDFNTKLTPRVKSEIALPQNKGVRVVSELTRAGGDPIPVTYLMHQVGGTWKVFDVMVEGVSFVQTFRSQFDAPLRQKGIKAVTADLRSGSIKAKAN</sequence>
<protein>
    <submittedName>
        <fullName evidence="2">ABC transporter substrate-binding protein</fullName>
    </submittedName>
</protein>
<name>A0ABX8WQL4_9GAMM</name>
<accession>A0ABX8WQL4</accession>
<gene>
    <name evidence="2" type="ORF">H8L67_00945</name>
</gene>
<feature type="signal peptide" evidence="1">
    <location>
        <begin position="1"/>
        <end position="24"/>
    </location>
</feature>
<keyword evidence="3" id="KW-1185">Reference proteome</keyword>
<dbReference type="Gene3D" id="3.10.450.710">
    <property type="entry name" value="Tgt2/MlaC"/>
    <property type="match status" value="1"/>
</dbReference>
<dbReference type="Pfam" id="PF05494">
    <property type="entry name" value="MlaC"/>
    <property type="match status" value="1"/>
</dbReference>
<dbReference type="PANTHER" id="PTHR36573">
    <property type="entry name" value="INTERMEMBRANE PHOSPHOLIPID TRANSPORT SYSTEM BINDING PROTEIN MLAC"/>
    <property type="match status" value="1"/>
</dbReference>
<proteinExistence type="predicted"/>
<dbReference type="EMBL" id="CP080544">
    <property type="protein sequence ID" value="QYR53121.1"/>
    <property type="molecule type" value="Genomic_DNA"/>
</dbReference>
<dbReference type="InterPro" id="IPR008869">
    <property type="entry name" value="MlaC/ttg2D"/>
</dbReference>
<feature type="chain" id="PRO_5045187604" evidence="1">
    <location>
        <begin position="25"/>
        <end position="215"/>
    </location>
</feature>
<organism evidence="2 3">
    <name type="scientific">Lysobacter soyae</name>
    <dbReference type="NCBI Taxonomy" id="2764185"/>
    <lineage>
        <taxon>Bacteria</taxon>
        <taxon>Pseudomonadati</taxon>
        <taxon>Pseudomonadota</taxon>
        <taxon>Gammaproteobacteria</taxon>
        <taxon>Lysobacterales</taxon>
        <taxon>Lysobacteraceae</taxon>
        <taxon>Lysobacter</taxon>
    </lineage>
</organism>
<dbReference type="Proteomes" id="UP000824755">
    <property type="component" value="Chromosome"/>
</dbReference>
<dbReference type="InterPro" id="IPR042245">
    <property type="entry name" value="Tgt2/MlaC_sf"/>
</dbReference>
<dbReference type="RefSeq" id="WP_220379939.1">
    <property type="nucleotide sequence ID" value="NZ_CP080544.1"/>
</dbReference>
<evidence type="ECO:0000313" key="3">
    <source>
        <dbReference type="Proteomes" id="UP000824755"/>
    </source>
</evidence>
<evidence type="ECO:0000313" key="2">
    <source>
        <dbReference type="EMBL" id="QYR53121.1"/>
    </source>
</evidence>
<evidence type="ECO:0000256" key="1">
    <source>
        <dbReference type="SAM" id="SignalP"/>
    </source>
</evidence>
<reference evidence="2 3" key="1">
    <citation type="submission" date="2021-08" db="EMBL/GenBank/DDBJ databases">
        <title>Lysobacter sp. strain CJ11 Genome sequencing and assembly.</title>
        <authorList>
            <person name="Kim I."/>
        </authorList>
    </citation>
    <scope>NUCLEOTIDE SEQUENCE [LARGE SCALE GENOMIC DNA]</scope>
    <source>
        <strain evidence="2 3">CJ11</strain>
    </source>
</reference>